<dbReference type="EMBL" id="JBHSPW010000012">
    <property type="protein sequence ID" value="MFC5895888.1"/>
    <property type="molecule type" value="Genomic_DNA"/>
</dbReference>
<organism evidence="1 2">
    <name type="scientific">Streptomyces ramulosus</name>
    <dbReference type="NCBI Taxonomy" id="47762"/>
    <lineage>
        <taxon>Bacteria</taxon>
        <taxon>Bacillati</taxon>
        <taxon>Actinomycetota</taxon>
        <taxon>Actinomycetes</taxon>
        <taxon>Kitasatosporales</taxon>
        <taxon>Streptomycetaceae</taxon>
        <taxon>Streptomyces</taxon>
    </lineage>
</organism>
<protein>
    <submittedName>
        <fullName evidence="1">Uncharacterized protein</fullName>
    </submittedName>
</protein>
<gene>
    <name evidence="1" type="ORF">ACFP3M_24130</name>
</gene>
<proteinExistence type="predicted"/>
<reference evidence="2" key="1">
    <citation type="journal article" date="2019" name="Int. J. Syst. Evol. Microbiol.">
        <title>The Global Catalogue of Microorganisms (GCM) 10K type strain sequencing project: providing services to taxonomists for standard genome sequencing and annotation.</title>
        <authorList>
            <consortium name="The Broad Institute Genomics Platform"/>
            <consortium name="The Broad Institute Genome Sequencing Center for Infectious Disease"/>
            <person name="Wu L."/>
            <person name="Ma J."/>
        </authorList>
    </citation>
    <scope>NUCLEOTIDE SEQUENCE [LARGE SCALE GENOMIC DNA]</scope>
    <source>
        <strain evidence="2">CGMCC 1.15809</strain>
    </source>
</reference>
<sequence>MPPHSHPAADPVPHYVRFQGATRNDHGHFPGVFALVNNLAREGLLTPAQERFRRAANDWYDTHFTNPADVDPTVYDRTRHPGAAAWFKSTSPHLITRVDGYLAVLRAHRIPCHRLHSRAPGHVVYEDPDQIVVVPRRPA</sequence>
<comment type="caution">
    <text evidence="1">The sequence shown here is derived from an EMBL/GenBank/DDBJ whole genome shotgun (WGS) entry which is preliminary data.</text>
</comment>
<accession>A0ABW1FQS7</accession>
<dbReference type="RefSeq" id="WP_345078373.1">
    <property type="nucleotide sequence ID" value="NZ_BAAAWG010000002.1"/>
</dbReference>
<evidence type="ECO:0000313" key="2">
    <source>
        <dbReference type="Proteomes" id="UP001596241"/>
    </source>
</evidence>
<dbReference type="Proteomes" id="UP001596241">
    <property type="component" value="Unassembled WGS sequence"/>
</dbReference>
<keyword evidence="2" id="KW-1185">Reference proteome</keyword>
<evidence type="ECO:0000313" key="1">
    <source>
        <dbReference type="EMBL" id="MFC5895888.1"/>
    </source>
</evidence>
<name>A0ABW1FQS7_9ACTN</name>